<evidence type="ECO:0000313" key="4">
    <source>
        <dbReference type="Proteomes" id="UP000199072"/>
    </source>
</evidence>
<dbReference type="Proteomes" id="UP000199072">
    <property type="component" value="Unassembled WGS sequence"/>
</dbReference>
<keyword evidence="1" id="KW-0472">Membrane</keyword>
<evidence type="ECO:0000313" key="3">
    <source>
        <dbReference type="EMBL" id="SDE03567.1"/>
    </source>
</evidence>
<dbReference type="Gene3D" id="3.40.50.2000">
    <property type="entry name" value="Glycogen Phosphorylase B"/>
    <property type="match status" value="2"/>
</dbReference>
<evidence type="ECO:0000259" key="2">
    <source>
        <dbReference type="Pfam" id="PF00534"/>
    </source>
</evidence>
<sequence>MKNKKILFVLHDAAMMGAPMVILHFLRWLNVHDKADITILLKCGGPLEAEFEKIAPVYIWRPGMLPSSIYLRGLSAFRKVVGRKGIAVPFPPKLKSSGFDLVYLNTADTMELGPLLKGFYQCRLLAHIHELSYSLNAYFSHAFSLENQNVVDGYIAASDSVRLNIQKSYGIPSERINVINEFIPVAEITRPDLAPLHLKKELGLTASFIVGAAGQAGWRKGTDLFIRLAAVVNKLLPDNDIVFMWVGHQSTEVHAQIAYEIERLQLAEKICFTGQKNVPQNYFQLFDLFALMSREDPFPLVSLEAAALSKPILCFRDTGGIPEIIDDTTGGVFAYDDVTAMAECVITFYKDRPKVQAIGRNAAKLVQQYDVDILAPKLLAVINAY</sequence>
<dbReference type="Pfam" id="PF00534">
    <property type="entry name" value="Glycos_transf_1"/>
    <property type="match status" value="1"/>
</dbReference>
<protein>
    <submittedName>
        <fullName evidence="3">Glycosyltransferase involved in cell wall bisynthesis</fullName>
    </submittedName>
</protein>
<reference evidence="3 4" key="1">
    <citation type="submission" date="2016-10" db="EMBL/GenBank/DDBJ databases">
        <authorList>
            <person name="de Groot N.N."/>
        </authorList>
    </citation>
    <scope>NUCLEOTIDE SEQUENCE [LARGE SCALE GENOMIC DNA]</scope>
    <source>
        <strain evidence="3 4">47C3B</strain>
    </source>
</reference>
<proteinExistence type="predicted"/>
<dbReference type="SUPFAM" id="SSF53756">
    <property type="entry name" value="UDP-Glycosyltransferase/glycogen phosphorylase"/>
    <property type="match status" value="1"/>
</dbReference>
<dbReference type="OrthoDB" id="655095at2"/>
<feature type="domain" description="Glycosyl transferase family 1" evidence="2">
    <location>
        <begin position="207"/>
        <end position="364"/>
    </location>
</feature>
<keyword evidence="4" id="KW-1185">Reference proteome</keyword>
<keyword evidence="1" id="KW-0812">Transmembrane</keyword>
<dbReference type="AlphaFoldDB" id="A0A1G6ZMX7"/>
<organism evidence="3 4">
    <name type="scientific">Mucilaginibacter pineti</name>
    <dbReference type="NCBI Taxonomy" id="1391627"/>
    <lineage>
        <taxon>Bacteria</taxon>
        <taxon>Pseudomonadati</taxon>
        <taxon>Bacteroidota</taxon>
        <taxon>Sphingobacteriia</taxon>
        <taxon>Sphingobacteriales</taxon>
        <taxon>Sphingobacteriaceae</taxon>
        <taxon>Mucilaginibacter</taxon>
    </lineage>
</organism>
<dbReference type="RefSeq" id="WP_091148529.1">
    <property type="nucleotide sequence ID" value="NZ_FNAI01000003.1"/>
</dbReference>
<keyword evidence="1" id="KW-1133">Transmembrane helix</keyword>
<dbReference type="CDD" id="cd03801">
    <property type="entry name" value="GT4_PimA-like"/>
    <property type="match status" value="1"/>
</dbReference>
<dbReference type="InterPro" id="IPR001296">
    <property type="entry name" value="Glyco_trans_1"/>
</dbReference>
<keyword evidence="3" id="KW-0808">Transferase</keyword>
<dbReference type="EMBL" id="FNAI01000003">
    <property type="protein sequence ID" value="SDE03567.1"/>
    <property type="molecule type" value="Genomic_DNA"/>
</dbReference>
<accession>A0A1G6ZMX7</accession>
<gene>
    <name evidence="3" type="ORF">SAMN05216464_103413</name>
</gene>
<dbReference type="GO" id="GO:0016757">
    <property type="term" value="F:glycosyltransferase activity"/>
    <property type="evidence" value="ECO:0007669"/>
    <property type="project" value="InterPro"/>
</dbReference>
<name>A0A1G6ZMX7_9SPHI</name>
<dbReference type="STRING" id="1391627.SAMN05216464_103413"/>
<feature type="transmembrane region" description="Helical" evidence="1">
    <location>
        <begin position="7"/>
        <end position="29"/>
    </location>
</feature>
<dbReference type="PANTHER" id="PTHR12526">
    <property type="entry name" value="GLYCOSYLTRANSFERASE"/>
    <property type="match status" value="1"/>
</dbReference>
<evidence type="ECO:0000256" key="1">
    <source>
        <dbReference type="SAM" id="Phobius"/>
    </source>
</evidence>